<dbReference type="GO" id="GO:0004722">
    <property type="term" value="F:protein serine/threonine phosphatase activity"/>
    <property type="evidence" value="ECO:0007669"/>
    <property type="project" value="InterPro"/>
</dbReference>
<dbReference type="Gene3D" id="3.60.40.10">
    <property type="entry name" value="PPM-type phosphatase domain"/>
    <property type="match status" value="1"/>
</dbReference>
<evidence type="ECO:0000313" key="8">
    <source>
        <dbReference type="EMBL" id="CAD9625121.1"/>
    </source>
</evidence>
<sequence length="628" mass="66410">MGCSMGSLQSEDVLSTPKASGNAGSGPSAGGAGFGQKLRRAPTLDQLLNSAGDASEDNDESLSADPCRVTPENSNATQSTPPLISVWASAAPAGRRLRRADSAQSFVEGDYSKPDPNTSQGIQAASIKGHKDSPNQDAWCVQRHTSGYSVYGVFDGHGPSGHDISNYVKERLPRLILEDERLGSPSMKAVVSEAFDKVATSLSEEGTAIAGKAAKSGTTATIVVHDHRKNMLTVSHVGDSGCAIASGKNYKAKYLTPDHKPNVSSEAKRIAKANGAVTFDGRSHRVHKKGGYGPMLNMSRTIGDLWGAGIGLTHEPDTLQVKVGSSDKLLVLCSDGVWEHLTAQKAVDVLKQALEAKASQTALTLARRASDMWEEAFENGSADDITVVVVMLQEQPRVGERRGSFDGSSDGEPPAGKPKLKRALSNLSASSAMSGTSTTSSQTAPAVKSGDKGRGILKRSASNVSAASCSSQDGKQLKSALKKRDNGGPGEESGGLVGPITTSMRRAATSTDSSKAGAVPRKSPSRDEERSIEAKEVDRAKCPSSQTRGVDAARLAELEQRKAQAVAEENFDLAKSLKQEIEAYRSGVDGVDLADDELFVVLREERDLSPKLEESQRRRSASRYFAMQ</sequence>
<comment type="similarity">
    <text evidence="5">Belongs to the PP2C family.</text>
</comment>
<feature type="compositionally biased region" description="Low complexity" evidence="6">
    <location>
        <begin position="460"/>
        <end position="471"/>
    </location>
</feature>
<feature type="region of interest" description="Disordered" evidence="6">
    <location>
        <begin position="398"/>
        <end position="548"/>
    </location>
</feature>
<proteinExistence type="inferred from homology"/>
<keyword evidence="3 5" id="KW-0378">Hydrolase</keyword>
<feature type="compositionally biased region" description="Gly residues" evidence="6">
    <location>
        <begin position="23"/>
        <end position="34"/>
    </location>
</feature>
<feature type="compositionally biased region" description="Polar residues" evidence="6">
    <location>
        <begin position="1"/>
        <end position="13"/>
    </location>
</feature>
<feature type="domain" description="PPM-type phosphatase" evidence="7">
    <location>
        <begin position="121"/>
        <end position="392"/>
    </location>
</feature>
<evidence type="ECO:0000259" key="7">
    <source>
        <dbReference type="PROSITE" id="PS51746"/>
    </source>
</evidence>
<dbReference type="AlphaFoldDB" id="A0A7S2M6P1"/>
<evidence type="ECO:0000256" key="6">
    <source>
        <dbReference type="SAM" id="MobiDB-lite"/>
    </source>
</evidence>
<reference evidence="8" key="1">
    <citation type="submission" date="2021-01" db="EMBL/GenBank/DDBJ databases">
        <authorList>
            <person name="Corre E."/>
            <person name="Pelletier E."/>
            <person name="Niang G."/>
            <person name="Scheremetjew M."/>
            <person name="Finn R."/>
            <person name="Kale V."/>
            <person name="Holt S."/>
            <person name="Cochrane G."/>
            <person name="Meng A."/>
            <person name="Brown T."/>
            <person name="Cohen L."/>
        </authorList>
    </citation>
    <scope>NUCLEOTIDE SEQUENCE</scope>
    <source>
        <strain evidence="8">RCC3387</strain>
    </source>
</reference>
<protein>
    <recommendedName>
        <fullName evidence="7">PPM-type phosphatase domain-containing protein</fullName>
    </recommendedName>
</protein>
<feature type="region of interest" description="Disordered" evidence="6">
    <location>
        <begin position="609"/>
        <end position="628"/>
    </location>
</feature>
<evidence type="ECO:0000256" key="1">
    <source>
        <dbReference type="ARBA" id="ARBA00004170"/>
    </source>
</evidence>
<feature type="compositionally biased region" description="Basic and acidic residues" evidence="6">
    <location>
        <begin position="524"/>
        <end position="541"/>
    </location>
</feature>
<keyword evidence="2" id="KW-0479">Metal-binding</keyword>
<dbReference type="Pfam" id="PF00481">
    <property type="entry name" value="PP2C"/>
    <property type="match status" value="1"/>
</dbReference>
<dbReference type="PROSITE" id="PS01032">
    <property type="entry name" value="PPM_1"/>
    <property type="match status" value="1"/>
</dbReference>
<dbReference type="InterPro" id="IPR015655">
    <property type="entry name" value="PP2C"/>
</dbReference>
<dbReference type="PROSITE" id="PS51746">
    <property type="entry name" value="PPM_2"/>
    <property type="match status" value="1"/>
</dbReference>
<comment type="subcellular location">
    <subcellularLocation>
        <location evidence="1">Membrane</location>
        <topology evidence="1">Peripheral membrane protein</topology>
    </subcellularLocation>
</comment>
<keyword evidence="4 5" id="KW-0904">Protein phosphatase</keyword>
<dbReference type="InterPro" id="IPR036457">
    <property type="entry name" value="PPM-type-like_dom_sf"/>
</dbReference>
<dbReference type="InterPro" id="IPR001932">
    <property type="entry name" value="PPM-type_phosphatase-like_dom"/>
</dbReference>
<feature type="compositionally biased region" description="Gly residues" evidence="6">
    <location>
        <begin position="487"/>
        <end position="497"/>
    </location>
</feature>
<feature type="compositionally biased region" description="Low complexity" evidence="6">
    <location>
        <begin position="425"/>
        <end position="446"/>
    </location>
</feature>
<dbReference type="GO" id="GO:0016020">
    <property type="term" value="C:membrane"/>
    <property type="evidence" value="ECO:0007669"/>
    <property type="project" value="UniProtKB-SubCell"/>
</dbReference>
<evidence type="ECO:0000256" key="4">
    <source>
        <dbReference type="ARBA" id="ARBA00022912"/>
    </source>
</evidence>
<feature type="compositionally biased region" description="Polar residues" evidence="6">
    <location>
        <begin position="500"/>
        <end position="514"/>
    </location>
</feature>
<feature type="region of interest" description="Disordered" evidence="6">
    <location>
        <begin position="99"/>
        <end position="135"/>
    </location>
</feature>
<dbReference type="EMBL" id="HBGW01074207">
    <property type="protein sequence ID" value="CAD9625121.1"/>
    <property type="molecule type" value="Transcribed_RNA"/>
</dbReference>
<dbReference type="InterPro" id="IPR000222">
    <property type="entry name" value="PP2C_BS"/>
</dbReference>
<name>A0A7S2M6P1_9DINO</name>
<dbReference type="CDD" id="cd00143">
    <property type="entry name" value="PP2Cc"/>
    <property type="match status" value="1"/>
</dbReference>
<dbReference type="PANTHER" id="PTHR47992">
    <property type="entry name" value="PROTEIN PHOSPHATASE"/>
    <property type="match status" value="1"/>
</dbReference>
<feature type="compositionally biased region" description="Polar residues" evidence="6">
    <location>
        <begin position="71"/>
        <end position="82"/>
    </location>
</feature>
<accession>A0A7S2M6P1</accession>
<dbReference type="SUPFAM" id="SSF81606">
    <property type="entry name" value="PP2C-like"/>
    <property type="match status" value="1"/>
</dbReference>
<evidence type="ECO:0000256" key="5">
    <source>
        <dbReference type="RuleBase" id="RU003465"/>
    </source>
</evidence>
<dbReference type="GO" id="GO:0046872">
    <property type="term" value="F:metal ion binding"/>
    <property type="evidence" value="ECO:0007669"/>
    <property type="project" value="UniProtKB-KW"/>
</dbReference>
<dbReference type="SMART" id="SM00331">
    <property type="entry name" value="PP2C_SIG"/>
    <property type="match status" value="1"/>
</dbReference>
<evidence type="ECO:0000256" key="2">
    <source>
        <dbReference type="ARBA" id="ARBA00022723"/>
    </source>
</evidence>
<feature type="region of interest" description="Disordered" evidence="6">
    <location>
        <begin position="1"/>
        <end position="83"/>
    </location>
</feature>
<gene>
    <name evidence="8" type="ORF">BRAN1462_LOCUS47253</name>
</gene>
<organism evidence="8">
    <name type="scientific">Zooxanthella nutricula</name>
    <dbReference type="NCBI Taxonomy" id="1333877"/>
    <lineage>
        <taxon>Eukaryota</taxon>
        <taxon>Sar</taxon>
        <taxon>Alveolata</taxon>
        <taxon>Dinophyceae</taxon>
        <taxon>Peridiniales</taxon>
        <taxon>Peridiniales incertae sedis</taxon>
        <taxon>Zooxanthella</taxon>
    </lineage>
</organism>
<dbReference type="SMART" id="SM00332">
    <property type="entry name" value="PP2Cc"/>
    <property type="match status" value="1"/>
</dbReference>
<evidence type="ECO:0000256" key="3">
    <source>
        <dbReference type="ARBA" id="ARBA00022801"/>
    </source>
</evidence>